<keyword evidence="6" id="KW-0598">Phosphotransferase system</keyword>
<dbReference type="PANTHER" id="PTHR47738:SF2">
    <property type="entry name" value="PTS SYSTEM FRUCTOSE-LIKE EIIA COMPONENT"/>
    <property type="match status" value="1"/>
</dbReference>
<dbReference type="FunFam" id="3.40.930.10:FF:000009">
    <property type="entry name" value="PTS system, fructose specific IIABC component"/>
    <property type="match status" value="1"/>
</dbReference>
<evidence type="ECO:0000256" key="6">
    <source>
        <dbReference type="ARBA" id="ARBA00022683"/>
    </source>
</evidence>
<evidence type="ECO:0000256" key="1">
    <source>
        <dbReference type="ARBA" id="ARBA00004496"/>
    </source>
</evidence>
<gene>
    <name evidence="8" type="ORF">bsdtw1_03838</name>
</gene>
<proteinExistence type="predicted"/>
<dbReference type="InterPro" id="IPR004715">
    <property type="entry name" value="PTS_IIA_fruc"/>
</dbReference>
<evidence type="ECO:0000313" key="8">
    <source>
        <dbReference type="EMBL" id="GFP77678.1"/>
    </source>
</evidence>
<dbReference type="CDD" id="cd00211">
    <property type="entry name" value="PTS_IIA_fru"/>
    <property type="match status" value="1"/>
</dbReference>
<evidence type="ECO:0000256" key="3">
    <source>
        <dbReference type="ARBA" id="ARBA00022553"/>
    </source>
</evidence>
<keyword evidence="9" id="KW-1185">Reference proteome</keyword>
<dbReference type="GO" id="GO:0005737">
    <property type="term" value="C:cytoplasm"/>
    <property type="evidence" value="ECO:0007669"/>
    <property type="project" value="UniProtKB-SubCell"/>
</dbReference>
<dbReference type="PANTHER" id="PTHR47738">
    <property type="entry name" value="PTS SYSTEM FRUCTOSE-LIKE EIIA COMPONENT-RELATED"/>
    <property type="match status" value="1"/>
</dbReference>
<keyword evidence="4" id="KW-0762">Sugar transport</keyword>
<comment type="subcellular location">
    <subcellularLocation>
        <location evidence="1">Cytoplasm</location>
    </subcellularLocation>
</comment>
<evidence type="ECO:0000256" key="4">
    <source>
        <dbReference type="ARBA" id="ARBA00022597"/>
    </source>
</evidence>
<comment type="caution">
    <text evidence="8">The sequence shown here is derived from an EMBL/GenBank/DDBJ whole genome shotgun (WGS) entry which is preliminary data.</text>
</comment>
<dbReference type="GO" id="GO:0009401">
    <property type="term" value="P:phosphoenolpyruvate-dependent sugar phosphotransferase system"/>
    <property type="evidence" value="ECO:0007669"/>
    <property type="project" value="UniProtKB-KW"/>
</dbReference>
<dbReference type="InterPro" id="IPR051541">
    <property type="entry name" value="PTS_SugarTrans_NitroReg"/>
</dbReference>
<keyword evidence="3" id="KW-0597">Phosphoprotein</keyword>
<evidence type="ECO:0000256" key="2">
    <source>
        <dbReference type="ARBA" id="ARBA00022448"/>
    </source>
</evidence>
<dbReference type="SUPFAM" id="SSF55804">
    <property type="entry name" value="Phoshotransferase/anion transport protein"/>
    <property type="match status" value="1"/>
</dbReference>
<dbReference type="InterPro" id="IPR016152">
    <property type="entry name" value="PTrfase/Anion_transptr"/>
</dbReference>
<dbReference type="InterPro" id="IPR002178">
    <property type="entry name" value="PTS_EIIA_type-2_dom"/>
</dbReference>
<name>A0A6V8SR49_9CLOT</name>
<evidence type="ECO:0000259" key="7">
    <source>
        <dbReference type="PROSITE" id="PS51094"/>
    </source>
</evidence>
<dbReference type="NCBIfam" id="TIGR00848">
    <property type="entry name" value="fruA"/>
    <property type="match status" value="1"/>
</dbReference>
<dbReference type="AlphaFoldDB" id="A0A6V8SR49"/>
<organism evidence="8 9">
    <name type="scientific">Clostridium fungisolvens</name>
    <dbReference type="NCBI Taxonomy" id="1604897"/>
    <lineage>
        <taxon>Bacteria</taxon>
        <taxon>Bacillati</taxon>
        <taxon>Bacillota</taxon>
        <taxon>Clostridia</taxon>
        <taxon>Eubacteriales</taxon>
        <taxon>Clostridiaceae</taxon>
        <taxon>Clostridium</taxon>
    </lineage>
</organism>
<dbReference type="PROSITE" id="PS51094">
    <property type="entry name" value="PTS_EIIA_TYPE_2"/>
    <property type="match status" value="1"/>
</dbReference>
<dbReference type="RefSeq" id="WP_183279042.1">
    <property type="nucleotide sequence ID" value="NZ_BLZR01000001.1"/>
</dbReference>
<dbReference type="GO" id="GO:0008982">
    <property type="term" value="F:protein-N(PI)-phosphohistidine-sugar phosphotransferase activity"/>
    <property type="evidence" value="ECO:0007669"/>
    <property type="project" value="InterPro"/>
</dbReference>
<evidence type="ECO:0000256" key="5">
    <source>
        <dbReference type="ARBA" id="ARBA00022679"/>
    </source>
</evidence>
<feature type="domain" description="PTS EIIA type-2" evidence="7">
    <location>
        <begin position="1"/>
        <end position="146"/>
    </location>
</feature>
<dbReference type="Pfam" id="PF00359">
    <property type="entry name" value="PTS_EIIA_2"/>
    <property type="match status" value="1"/>
</dbReference>
<dbReference type="GO" id="GO:0016020">
    <property type="term" value="C:membrane"/>
    <property type="evidence" value="ECO:0007669"/>
    <property type="project" value="InterPro"/>
</dbReference>
<reference evidence="8 9" key="1">
    <citation type="submission" date="2020-07" db="EMBL/GenBank/DDBJ databases">
        <title>A new beta-1,3-glucan-decomposing anaerobic bacterium isolated from anoxic soil subjected to biological soil disinfestation.</title>
        <authorList>
            <person name="Ueki A."/>
            <person name="Tonouchi A."/>
        </authorList>
    </citation>
    <scope>NUCLEOTIDE SEQUENCE [LARGE SCALE GENOMIC DNA]</scope>
    <source>
        <strain evidence="8 9">TW1</strain>
    </source>
</reference>
<keyword evidence="2" id="KW-0813">Transport</keyword>
<protein>
    <submittedName>
        <fullName evidence="8">PTS system mannose-specific EIIBCA component</fullName>
    </submittedName>
</protein>
<accession>A0A6V8SR49</accession>
<dbReference type="PROSITE" id="PS00372">
    <property type="entry name" value="PTS_EIIA_TYPE_2_HIS"/>
    <property type="match status" value="1"/>
</dbReference>
<dbReference type="Proteomes" id="UP000580568">
    <property type="component" value="Unassembled WGS sequence"/>
</dbReference>
<keyword evidence="5" id="KW-0808">Transferase</keyword>
<evidence type="ECO:0000313" key="9">
    <source>
        <dbReference type="Proteomes" id="UP000580568"/>
    </source>
</evidence>
<dbReference type="EMBL" id="BLZR01000001">
    <property type="protein sequence ID" value="GFP77678.1"/>
    <property type="molecule type" value="Genomic_DNA"/>
</dbReference>
<dbReference type="Gene3D" id="3.40.930.10">
    <property type="entry name" value="Mannitol-specific EII, Chain A"/>
    <property type="match status" value="1"/>
</dbReference>
<sequence>MLINRNLIVLDLDAKCKTEVIKKMINLAYKEARIISKEDFLKCVLEREEEISTGVGNGIAIPHGKSETVKEALIVFAKLKNGIDWESMDSERVDLIFLLGVPERNKENLHLKILAQLSRKLMDEDFVRLLRNATTEEEVYYILRSIEAS</sequence>